<gene>
    <name evidence="2" type="ORF">KVT40_002784</name>
</gene>
<feature type="compositionally biased region" description="Polar residues" evidence="1">
    <location>
        <begin position="39"/>
        <end position="62"/>
    </location>
</feature>
<evidence type="ECO:0000256" key="1">
    <source>
        <dbReference type="SAM" id="MobiDB-lite"/>
    </source>
</evidence>
<dbReference type="EMBL" id="JAESVG020000003">
    <property type="protein sequence ID" value="KAG8628919.1"/>
    <property type="molecule type" value="Genomic_DNA"/>
</dbReference>
<evidence type="ECO:0000313" key="3">
    <source>
        <dbReference type="Proteomes" id="UP000809789"/>
    </source>
</evidence>
<feature type="compositionally biased region" description="Basic and acidic residues" evidence="1">
    <location>
        <begin position="19"/>
        <end position="35"/>
    </location>
</feature>
<feature type="compositionally biased region" description="Polar residues" evidence="1">
    <location>
        <begin position="69"/>
        <end position="85"/>
    </location>
</feature>
<comment type="caution">
    <text evidence="2">The sequence shown here is derived from an EMBL/GenBank/DDBJ whole genome shotgun (WGS) entry which is preliminary data.</text>
</comment>
<reference evidence="2" key="1">
    <citation type="submission" date="2021-07" db="EMBL/GenBank/DDBJ databases">
        <title>Elsinoe batatas strain:CRI-CJ2 Genome sequencing and assembly.</title>
        <authorList>
            <person name="Huang L."/>
        </authorList>
    </citation>
    <scope>NUCLEOTIDE SEQUENCE</scope>
    <source>
        <strain evidence="2">CRI-CJ2</strain>
    </source>
</reference>
<organism evidence="2 3">
    <name type="scientific">Elsinoe batatas</name>
    <dbReference type="NCBI Taxonomy" id="2601811"/>
    <lineage>
        <taxon>Eukaryota</taxon>
        <taxon>Fungi</taxon>
        <taxon>Dikarya</taxon>
        <taxon>Ascomycota</taxon>
        <taxon>Pezizomycotina</taxon>
        <taxon>Dothideomycetes</taxon>
        <taxon>Dothideomycetidae</taxon>
        <taxon>Myriangiales</taxon>
        <taxon>Elsinoaceae</taxon>
        <taxon>Elsinoe</taxon>
    </lineage>
</organism>
<sequence>MARNGDLRSLFKKVPTKRRSPEGRDYSESGSRHDFGAITASTSQRANVTASNSQAISENSQLGPYHEPPSSTRNEHATSSPTRTQALLDMTFDDSDEEDAHTSRTTACAERLNQLRNDGPRSTVRNPSSSLSPCNPSPEPPGQATSLRLTNDGQDLVTNSRSDAASLSPGITDMEGAADDDEIEALISARTKEVLNERQSRTSNSESEGGTGHDLRNRRRPTKRQRTGAASYPTPPKQNATKDIQSTLARLRKHEEVEQNIKDMDEQVRQRQERNEAMEKILDNGADNDGELAATVDQALDNDQDGGYRVKRALKAMGAMEHEVRFHFFDTVFEVDESRQKFPGSMGKADYWVELLNDDRKREQAAESGFIADMCRYKPLPAELQEWFLGEIIFEEREHLSHAYVQILVECAQHETTASALDLVMLRDSMTRLGARNDIVDECYVGEEDPSTFEARRKAKIGRQGLFNFLGLLSQLKDKLTMETLSAALFYCCLILVDNDVSQVPRLLGRTEQTVSDLFEGLPQSEKETLTHNLADNLLNRLNHPVLVSRLLTRIPSTNTTVALFKRQAAFLATTDCFPKAEHLSSRACWREIQKAIESDNFKSNDKTDYASLAARFAILDLAIGPGFSSFSFLPPTPSPDHHLDATTTTPPEPTAVQDKRHSFFQNRKAPEGPCEEEQAFNDMVQWVVKRAKKIDNGIRDAGAVALRKTECKGVIEGMVRRLEGQVRTRKKKERAIFNL</sequence>
<protein>
    <submittedName>
        <fullName evidence="2">Uncharacterized protein</fullName>
    </submittedName>
</protein>
<feature type="compositionally biased region" description="Basic residues" evidence="1">
    <location>
        <begin position="216"/>
        <end position="226"/>
    </location>
</feature>
<name>A0A8K0PKJ9_9PEZI</name>
<feature type="compositionally biased region" description="Polar residues" evidence="1">
    <location>
        <begin position="143"/>
        <end position="165"/>
    </location>
</feature>
<feature type="region of interest" description="Disordered" evidence="1">
    <location>
        <begin position="1"/>
        <end position="242"/>
    </location>
</feature>
<feature type="compositionally biased region" description="Basic and acidic residues" evidence="1">
    <location>
        <begin position="190"/>
        <end position="200"/>
    </location>
</feature>
<keyword evidence="3" id="KW-1185">Reference proteome</keyword>
<evidence type="ECO:0000313" key="2">
    <source>
        <dbReference type="EMBL" id="KAG8628919.1"/>
    </source>
</evidence>
<dbReference type="OrthoDB" id="5350396at2759"/>
<dbReference type="Proteomes" id="UP000809789">
    <property type="component" value="Unassembled WGS sequence"/>
</dbReference>
<proteinExistence type="predicted"/>
<accession>A0A8K0PKJ9</accession>
<dbReference type="AlphaFoldDB" id="A0A8K0PKJ9"/>